<dbReference type="EMBL" id="KI669492">
    <property type="protein sequence ID" value="OCF38199.1"/>
    <property type="molecule type" value="Genomic_DNA"/>
</dbReference>
<gene>
    <name evidence="3" type="ORF">I316_00424</name>
</gene>
<feature type="compositionally biased region" description="Polar residues" evidence="1">
    <location>
        <begin position="452"/>
        <end position="462"/>
    </location>
</feature>
<proteinExistence type="predicted"/>
<evidence type="ECO:0000313" key="3">
    <source>
        <dbReference type="EMBL" id="OCF38199.1"/>
    </source>
</evidence>
<feature type="compositionally biased region" description="Polar residues" evidence="1">
    <location>
        <begin position="424"/>
        <end position="441"/>
    </location>
</feature>
<dbReference type="AlphaFoldDB" id="A0A1B9H4L2"/>
<evidence type="ECO:0000256" key="2">
    <source>
        <dbReference type="SAM" id="Phobius"/>
    </source>
</evidence>
<evidence type="ECO:0000313" key="4">
    <source>
        <dbReference type="Proteomes" id="UP000092666"/>
    </source>
</evidence>
<dbReference type="OrthoDB" id="2563669at2759"/>
<dbReference type="STRING" id="1296120.A0A1B9H4L2"/>
<protein>
    <recommendedName>
        <fullName evidence="5">Transmembrane protein</fullName>
    </recommendedName>
</protein>
<feature type="region of interest" description="Disordered" evidence="1">
    <location>
        <begin position="375"/>
        <end position="398"/>
    </location>
</feature>
<feature type="compositionally biased region" description="Basic and acidic residues" evidence="1">
    <location>
        <begin position="578"/>
        <end position="587"/>
    </location>
</feature>
<keyword evidence="4" id="KW-1185">Reference proteome</keyword>
<sequence>MNITIDDTSPQFLYYSAGGTWIQDHALDDQTDKYFKQTFMATKTDGDSVSFTFNGTAVYIYGAKRANHGVYSTQLDGGSVSYQRGYDGTTEIQGLTYTAAGLAADKEHTVVLANLPSQTNPPGNATIEWWFDVDFAVVTTSTTGKVYTTIYDDTSSAIEYIGSKWNIGVPNKDYYNTTLHSNANPGDAIKLSFNGSSVQMFGGLYMDHGNYSVSLDGRPPNVYNGTFFRLQPQVALYTASGLEDRAHTITITNMGQRDAVHNWIDFDYAVVNSSVDPTTVNTGTTGTNVTGSTDGLPLDPVKPEADDSSSNIPAIAGGVVGGVVGLALVAVLAWFLHRRSKKNRDDVAYVLRSKEPMDLDGGEVKPFEHRNGASAYHYPLPSSSSSDTGYPRHAAAGPGTIPVAREIDHSRTPFLTSVPAPPASTVTSDPRSLNPPTSAGSPPSMPSGFLNPFSNTAASSATFGHGHGSSPQPSSAGDDDAIVTPAPGKGATTRTKSAGVALPYTARPPVLPPISSASESGPETPTPVTQSASGQERMRTSSFGSGRMYVTGREQDMGPVAVSPRQGEGGQDGEGDDDPRGEMDHRYGMLPPDYRQATEPLPGQRRP</sequence>
<evidence type="ECO:0008006" key="5">
    <source>
        <dbReference type="Google" id="ProtNLM"/>
    </source>
</evidence>
<dbReference type="Proteomes" id="UP000092666">
    <property type="component" value="Unassembled WGS sequence"/>
</dbReference>
<keyword evidence="2" id="KW-0472">Membrane</keyword>
<accession>A0A1B9H4L2</accession>
<keyword evidence="2" id="KW-0812">Transmembrane</keyword>
<dbReference type="Gene3D" id="1.20.5.510">
    <property type="entry name" value="Single helix bin"/>
    <property type="match status" value="1"/>
</dbReference>
<feature type="region of interest" description="Disordered" evidence="1">
    <location>
        <begin position="412"/>
        <end position="607"/>
    </location>
</feature>
<feature type="transmembrane region" description="Helical" evidence="2">
    <location>
        <begin position="312"/>
        <end position="336"/>
    </location>
</feature>
<feature type="compositionally biased region" description="Polar residues" evidence="1">
    <location>
        <begin position="515"/>
        <end position="544"/>
    </location>
</feature>
<name>A0A1B9H4L2_9TREE</name>
<evidence type="ECO:0000256" key="1">
    <source>
        <dbReference type="SAM" id="MobiDB-lite"/>
    </source>
</evidence>
<organism evidence="3 4">
    <name type="scientific">Kwoniella heveanensis BCC8398</name>
    <dbReference type="NCBI Taxonomy" id="1296120"/>
    <lineage>
        <taxon>Eukaryota</taxon>
        <taxon>Fungi</taxon>
        <taxon>Dikarya</taxon>
        <taxon>Basidiomycota</taxon>
        <taxon>Agaricomycotina</taxon>
        <taxon>Tremellomycetes</taxon>
        <taxon>Tremellales</taxon>
        <taxon>Cryptococcaceae</taxon>
        <taxon>Kwoniella</taxon>
    </lineage>
</organism>
<dbReference type="Gene3D" id="2.60.120.260">
    <property type="entry name" value="Galactose-binding domain-like"/>
    <property type="match status" value="2"/>
</dbReference>
<reference evidence="3 4" key="1">
    <citation type="submission" date="2013-07" db="EMBL/GenBank/DDBJ databases">
        <title>The Genome Sequence of Cryptococcus heveanensis BCC8398.</title>
        <authorList>
            <consortium name="The Broad Institute Genome Sequencing Platform"/>
            <person name="Cuomo C."/>
            <person name="Litvintseva A."/>
            <person name="Chen Y."/>
            <person name="Heitman J."/>
            <person name="Sun S."/>
            <person name="Springer D."/>
            <person name="Dromer F."/>
            <person name="Young S.K."/>
            <person name="Zeng Q."/>
            <person name="Gargeya S."/>
            <person name="Fitzgerald M."/>
            <person name="Abouelleil A."/>
            <person name="Alvarado L."/>
            <person name="Berlin A.M."/>
            <person name="Chapman S.B."/>
            <person name="Dewar J."/>
            <person name="Goldberg J."/>
            <person name="Griggs A."/>
            <person name="Gujja S."/>
            <person name="Hansen M."/>
            <person name="Howarth C."/>
            <person name="Imamovic A."/>
            <person name="Larimer J."/>
            <person name="McCowan C."/>
            <person name="Murphy C."/>
            <person name="Pearson M."/>
            <person name="Priest M."/>
            <person name="Roberts A."/>
            <person name="Saif S."/>
            <person name="Shea T."/>
            <person name="Sykes S."/>
            <person name="Wortman J."/>
            <person name="Nusbaum C."/>
            <person name="Birren B."/>
        </authorList>
    </citation>
    <scope>NUCLEOTIDE SEQUENCE [LARGE SCALE GENOMIC DNA]</scope>
    <source>
        <strain evidence="3 4">BCC8398</strain>
    </source>
</reference>
<reference evidence="4" key="2">
    <citation type="submission" date="2013-12" db="EMBL/GenBank/DDBJ databases">
        <title>Evolution of pathogenesis and genome organization in the Tremellales.</title>
        <authorList>
            <person name="Cuomo C."/>
            <person name="Litvintseva A."/>
            <person name="Heitman J."/>
            <person name="Chen Y."/>
            <person name="Sun S."/>
            <person name="Springer D."/>
            <person name="Dromer F."/>
            <person name="Young S."/>
            <person name="Zeng Q."/>
            <person name="Chapman S."/>
            <person name="Gujja S."/>
            <person name="Saif S."/>
            <person name="Birren B."/>
        </authorList>
    </citation>
    <scope>NUCLEOTIDE SEQUENCE [LARGE SCALE GENOMIC DNA]</scope>
    <source>
        <strain evidence="4">BCC8398</strain>
    </source>
</reference>
<keyword evidence="2" id="KW-1133">Transmembrane helix</keyword>